<reference evidence="2" key="2">
    <citation type="submission" date="2022-07" db="EMBL/GenBank/DDBJ databases">
        <authorList>
            <person name="Goncalves M.F.M."/>
            <person name="Hilario S."/>
            <person name="Van De Peer Y."/>
            <person name="Esteves A.C."/>
            <person name="Alves A."/>
        </authorList>
    </citation>
    <scope>NUCLEOTIDE SEQUENCE</scope>
    <source>
        <strain evidence="2">MUM 19.33</strain>
    </source>
</reference>
<reference evidence="2" key="1">
    <citation type="journal article" date="2021" name="J Fungi (Basel)">
        <title>Genomic and Metabolomic Analyses of the Marine Fungus Emericellopsis cladophorae: Insights into Saltwater Adaptability Mechanisms and Its Biosynthetic Potential.</title>
        <authorList>
            <person name="Goncalves M.F.M."/>
            <person name="Hilario S."/>
            <person name="Van de Peer Y."/>
            <person name="Esteves A.C."/>
            <person name="Alves A."/>
        </authorList>
    </citation>
    <scope>NUCLEOTIDE SEQUENCE</scope>
    <source>
        <strain evidence="2">MUM 19.33</strain>
    </source>
</reference>
<dbReference type="Proteomes" id="UP001055219">
    <property type="component" value="Unassembled WGS sequence"/>
</dbReference>
<dbReference type="GeneID" id="75831260"/>
<feature type="region of interest" description="Disordered" evidence="1">
    <location>
        <begin position="1"/>
        <end position="39"/>
    </location>
</feature>
<dbReference type="GO" id="GO:0005096">
    <property type="term" value="F:GTPase activator activity"/>
    <property type="evidence" value="ECO:0007669"/>
    <property type="project" value="InterPro"/>
</dbReference>
<feature type="compositionally biased region" description="Basic and acidic residues" evidence="1">
    <location>
        <begin position="1"/>
        <end position="12"/>
    </location>
</feature>
<feature type="region of interest" description="Disordered" evidence="1">
    <location>
        <begin position="545"/>
        <end position="579"/>
    </location>
</feature>
<protein>
    <submittedName>
        <fullName evidence="2">Uncharacterized protein</fullName>
    </submittedName>
</protein>
<dbReference type="OrthoDB" id="5346713at2759"/>
<evidence type="ECO:0000256" key="1">
    <source>
        <dbReference type="SAM" id="MobiDB-lite"/>
    </source>
</evidence>
<dbReference type="AlphaFoldDB" id="A0A9P9Y615"/>
<accession>A0A9P9Y615</accession>
<dbReference type="EMBL" id="JAGIXG020000005">
    <property type="protein sequence ID" value="KAI6784228.1"/>
    <property type="molecule type" value="Genomic_DNA"/>
</dbReference>
<feature type="compositionally biased region" description="Low complexity" evidence="1">
    <location>
        <begin position="549"/>
        <end position="564"/>
    </location>
</feature>
<dbReference type="GO" id="GO:1902412">
    <property type="term" value="P:regulation of mitotic cytokinesis"/>
    <property type="evidence" value="ECO:0007669"/>
    <property type="project" value="InterPro"/>
</dbReference>
<dbReference type="Pfam" id="PF20162">
    <property type="entry name" value="Etd1"/>
    <property type="match status" value="1"/>
</dbReference>
<proteinExistence type="predicted"/>
<dbReference type="RefSeq" id="XP_051365084.1">
    <property type="nucleotide sequence ID" value="XM_051503464.1"/>
</dbReference>
<keyword evidence="3" id="KW-1185">Reference proteome</keyword>
<evidence type="ECO:0000313" key="2">
    <source>
        <dbReference type="EMBL" id="KAI6784228.1"/>
    </source>
</evidence>
<dbReference type="InterPro" id="IPR045342">
    <property type="entry name" value="Etd1"/>
</dbReference>
<organism evidence="2 3">
    <name type="scientific">Emericellopsis cladophorae</name>
    <dbReference type="NCBI Taxonomy" id="2686198"/>
    <lineage>
        <taxon>Eukaryota</taxon>
        <taxon>Fungi</taxon>
        <taxon>Dikarya</taxon>
        <taxon>Ascomycota</taxon>
        <taxon>Pezizomycotina</taxon>
        <taxon>Sordariomycetes</taxon>
        <taxon>Hypocreomycetidae</taxon>
        <taxon>Hypocreales</taxon>
        <taxon>Bionectriaceae</taxon>
        <taxon>Emericellopsis</taxon>
    </lineage>
</organism>
<gene>
    <name evidence="2" type="ORF">J7T54_004774</name>
</gene>
<evidence type="ECO:0000313" key="3">
    <source>
        <dbReference type="Proteomes" id="UP001055219"/>
    </source>
</evidence>
<feature type="region of interest" description="Disordered" evidence="1">
    <location>
        <begin position="76"/>
        <end position="100"/>
    </location>
</feature>
<comment type="caution">
    <text evidence="2">The sequence shown here is derived from an EMBL/GenBank/DDBJ whole genome shotgun (WGS) entry which is preliminary data.</text>
</comment>
<name>A0A9P9Y615_9HYPO</name>
<sequence>MYGSEGDTRDFNSVDDDDTDFKSDTMYDSLRTGGSGRLHAVETPLGSMYDESPPSTAGNGKAKRLSIQEILGKDWEASSKISEEDENTQTPVRDRKAATHLDAEYGFAGKDHGRFSIDEDFDEDWTRDMEDTPYNALSPPSKGSSVNLTAVNPHVRLALANVCGNSVREALGGDRKAERPLSNIFDWSEPPAHDKVDATGHGLRPQTAYAIQDVDARGGRSAIRKGPTPTHVRSQSVPVVQEAADETNAAAGSKYGTWGLGTKTISEDWDDDFEFGGEDETNDTDIEDRFAVPESIQAAQPSVKAHSGQIRELSLLVNDLQRLCRHGKEMDLLAGPQKSLWKEAEGIIALASPDDDDMAPDYDTSSSIELDFDAEDQFSDDEFEPSSLEKLDAALTGREPIMSKTAVVRDRPSPRRRSVFSPDDDIFGAQWPLTEDNLQAARANRPRTPESRLIKSTDVNGVVKSVVEVMQQQQQSVANPPQANGIAHRKMHFDTNSLKVLVKRAGDLRDILSDSIRQVDQITHSPARTPRHQRQLESSPAFVKVFDDPASSPPRRTVRSRTNTAMRDDTSPDASPSTGVTRRLQLMTVQ</sequence>